<dbReference type="InterPro" id="IPR001017">
    <property type="entry name" value="DH_E1"/>
</dbReference>
<dbReference type="Pfam" id="PF00676">
    <property type="entry name" value="E1_dh"/>
    <property type="match status" value="1"/>
</dbReference>
<evidence type="ECO:0000259" key="9">
    <source>
        <dbReference type="SMART" id="SM00861"/>
    </source>
</evidence>
<evidence type="ECO:0000256" key="2">
    <source>
        <dbReference type="ARBA" id="ARBA00003906"/>
    </source>
</evidence>
<comment type="cofactor">
    <cofactor evidence="1">
        <name>thiamine diphosphate</name>
        <dbReference type="ChEBI" id="CHEBI:58937"/>
    </cofactor>
</comment>
<dbReference type="FunFam" id="1.10.287.1150:FF:000004">
    <property type="entry name" value="2-oxoglutarate dehydrogenase E1 component"/>
    <property type="match status" value="1"/>
</dbReference>
<dbReference type="SUPFAM" id="SSF52518">
    <property type="entry name" value="Thiamin diphosphate-binding fold (THDP-binding)"/>
    <property type="match status" value="2"/>
</dbReference>
<dbReference type="InterPro" id="IPR032106">
    <property type="entry name" value="2-oxogl_dehyd_N"/>
</dbReference>
<dbReference type="EC" id="1.2.4.2" evidence="4"/>
<dbReference type="FunFam" id="3.40.50.970:FF:000014">
    <property type="entry name" value="2-oxoglutarate dehydrogenase E1 component"/>
    <property type="match status" value="1"/>
</dbReference>
<accession>G2H1T0</accession>
<dbReference type="InterPro" id="IPR031717">
    <property type="entry name" value="ODO-1/KGD_C"/>
</dbReference>
<dbReference type="Gene3D" id="3.40.50.11610">
    <property type="entry name" value="Multifunctional 2-oxoglutarate metabolism enzyme, C-terminal domain"/>
    <property type="match status" value="1"/>
</dbReference>
<evidence type="ECO:0000256" key="1">
    <source>
        <dbReference type="ARBA" id="ARBA00001964"/>
    </source>
</evidence>
<comment type="function">
    <text evidence="2">E1 component of the 2-oxoglutarate dehydrogenase (OGDH) complex which catalyzes the decarboxylation of 2-oxoglutarate, the first step in the conversion of 2-oxoglutarate to succinyl-CoA and CO(2).</text>
</comment>
<keyword evidence="7" id="KW-0786">Thiamine pyrophosphate</keyword>
<dbReference type="NCBIfam" id="NF006914">
    <property type="entry name" value="PRK09404.1"/>
    <property type="match status" value="1"/>
</dbReference>
<dbReference type="AlphaFoldDB" id="G2H1T0"/>
<dbReference type="CDD" id="cd02016">
    <property type="entry name" value="TPP_E1_OGDC_like"/>
    <property type="match status" value="1"/>
</dbReference>
<sequence>MQNSTMGAWLDSSYLAGANQSYIGQLYEDYLTDAASVDPHWRSIFQQLPATIENQPEQFHSKIRDELRRLAKMAKTSCSSHDPQADAKQVKVLQLINAFRFRGHQHANLDPLGLWQQKPVPELDPGFHHLTESDLQETFNVGSFVVGKDTMKLADLHQALKQTYCGSIGIEYMHITNTEEKRWIQQHIESVVGKPLFNDDEKRRFLDELTAAEGLERYLGTKFPGAKRFSLEGGDSLIVLLKEMIRHAGKNGTREVVLGMAHRGRLNVLVNILGKLPQDLFDEFAGKHKENLGTGDVKYHQGFSSDLEIEKKLIHLALAFNPSHLEIVSPVVIGSVRARRDRLTEMQSDKVLPITIHGDAAITGQGVVQETLNMSQARGYEVGGTIRIVINNQIGFTTSNPQDARSTEYCTDIAKMVQAPIFHVNADDPEAVAFVTRVALDFRNRFKRDVMIDLVCYRRHGHNEADEPNATQPLMYQKITQHLTPRKIYADKLIEQKIINPGEDTEKANLYRDALEHGDCVVKEWRPMTVNSDTWSPYLKHEWDAEYHSQVDKQHLQKLAQSISTVPDRITMQPRVKKIYDDRRKMIEENKPFDWGAAENLAYATLIDEGISVRLSGEDAARGTFFHRHAVIHNQEDGSVYLPLANIKDTQKPAGKFQVWDSVLSEEAVLAFEYGYATAEPRTLTIWEAQFGDFANGAQVVIDQFISSGEQKWGRMCGLVMLLPHGYEGQGPEHSSARLERYLQLCAEQNMQVCVPSTPAQVYHMLRRQALRGMRRPLIVMSPKSLLRHPLATSSLDELANGTFQPAIGEIDPLNAKKIDRVVICSGKVYYDLLKQRRENKQTNIAIIRIEQLYPFPHAVIKQLLEDYAHVRDFVWCQEEPLNQGAWYCSQHNFHEVIPQGASLRYAGRPSSASPAVGYMSVHQKQQQDLVNDALKVK</sequence>
<dbReference type="InterPro" id="IPR005475">
    <property type="entry name" value="Transketolase-like_Pyr-bd"/>
</dbReference>
<comment type="caution">
    <text evidence="10">The sequence shown here is derived from an EMBL/GenBank/DDBJ whole genome shotgun (WGS) entry which is preliminary data.</text>
</comment>
<organism evidence="10 11">
    <name type="scientific">Candidatus Regiella insecticola 5.15</name>
    <dbReference type="NCBI Taxonomy" id="1005043"/>
    <lineage>
        <taxon>Bacteria</taxon>
        <taxon>Pseudomonadati</taxon>
        <taxon>Pseudomonadota</taxon>
        <taxon>Gammaproteobacteria</taxon>
        <taxon>Enterobacterales</taxon>
        <taxon>Enterobacteriaceae</taxon>
        <taxon>aphid secondary symbionts</taxon>
        <taxon>Candidatus Regiella</taxon>
    </lineage>
</organism>
<dbReference type="InterPro" id="IPR042179">
    <property type="entry name" value="KGD_C_sf"/>
</dbReference>
<dbReference type="PATRIC" id="fig|1005043.3.peg.1870"/>
<dbReference type="InterPro" id="IPR029061">
    <property type="entry name" value="THDP-binding"/>
</dbReference>
<proteinExistence type="inferred from homology"/>
<dbReference type="Pfam" id="PF16078">
    <property type="entry name" value="2-oxogl_dehyd_N"/>
    <property type="match status" value="1"/>
</dbReference>
<dbReference type="Gene3D" id="1.10.287.1150">
    <property type="entry name" value="TPP helical domain"/>
    <property type="match status" value="1"/>
</dbReference>
<dbReference type="GO" id="GO:0004591">
    <property type="term" value="F:oxoglutarate dehydrogenase (succinyl-transferring) activity"/>
    <property type="evidence" value="ECO:0007669"/>
    <property type="project" value="UniProtKB-EC"/>
</dbReference>
<dbReference type="PANTHER" id="PTHR23152">
    <property type="entry name" value="2-OXOGLUTARATE DEHYDROGENASE"/>
    <property type="match status" value="1"/>
</dbReference>
<evidence type="ECO:0000256" key="4">
    <source>
        <dbReference type="ARBA" id="ARBA00012280"/>
    </source>
</evidence>
<gene>
    <name evidence="10" type="ORF">Rin_00020270</name>
</gene>
<dbReference type="InterPro" id="IPR011603">
    <property type="entry name" value="2oxoglutarate_DH_E1"/>
</dbReference>
<dbReference type="EMBL" id="AGCA01000471">
    <property type="protein sequence ID" value="EGY28044.1"/>
    <property type="molecule type" value="Genomic_DNA"/>
</dbReference>
<dbReference type="RefSeq" id="WP_006707659.1">
    <property type="nucleotide sequence ID" value="NZ_AGCA01000471.1"/>
</dbReference>
<dbReference type="Pfam" id="PF02779">
    <property type="entry name" value="Transket_pyr"/>
    <property type="match status" value="1"/>
</dbReference>
<dbReference type="GO" id="GO:0030976">
    <property type="term" value="F:thiamine pyrophosphate binding"/>
    <property type="evidence" value="ECO:0007669"/>
    <property type="project" value="InterPro"/>
</dbReference>
<dbReference type="GO" id="GO:0045252">
    <property type="term" value="C:oxoglutarate dehydrogenase complex"/>
    <property type="evidence" value="ECO:0007669"/>
    <property type="project" value="TreeGrafter"/>
</dbReference>
<evidence type="ECO:0000313" key="11">
    <source>
        <dbReference type="Proteomes" id="UP000004116"/>
    </source>
</evidence>
<evidence type="ECO:0000313" key="10">
    <source>
        <dbReference type="EMBL" id="EGY28044.1"/>
    </source>
</evidence>
<reference evidence="10 11" key="1">
    <citation type="journal article" date="2012" name="Genome Res.">
        <title>Genomic basis of endosymbiont-conferred protection against an insect parasitoid.</title>
        <authorList>
            <person name="Hansen A.K."/>
            <person name="Vorburger C."/>
            <person name="Moran N.A."/>
        </authorList>
    </citation>
    <scope>NUCLEOTIDE SEQUENCE [LARGE SCALE GENOMIC DNA]</scope>
    <source>
        <strain evidence="11">R5.15</strain>
    </source>
</reference>
<dbReference type="FunFam" id="3.40.50.11610:FF:000001">
    <property type="entry name" value="2-oxoglutarate dehydrogenase E1 component"/>
    <property type="match status" value="1"/>
</dbReference>
<dbReference type="Gene3D" id="3.40.50.12470">
    <property type="match status" value="1"/>
</dbReference>
<dbReference type="PIRSF" id="PIRSF000157">
    <property type="entry name" value="Oxoglu_dh_E1"/>
    <property type="match status" value="1"/>
</dbReference>
<name>G2H1T0_9ENTR</name>
<dbReference type="NCBIfam" id="NF008907">
    <property type="entry name" value="PRK12270.1"/>
    <property type="match status" value="1"/>
</dbReference>
<evidence type="ECO:0000256" key="7">
    <source>
        <dbReference type="ARBA" id="ARBA00023052"/>
    </source>
</evidence>
<keyword evidence="11" id="KW-1185">Reference proteome</keyword>
<feature type="domain" description="Transketolase-like pyrimidine-binding" evidence="9">
    <location>
        <begin position="593"/>
        <end position="789"/>
    </location>
</feature>
<evidence type="ECO:0000256" key="8">
    <source>
        <dbReference type="ARBA" id="ARBA00030680"/>
    </source>
</evidence>
<evidence type="ECO:0000256" key="3">
    <source>
        <dbReference type="ARBA" id="ARBA00006936"/>
    </source>
</evidence>
<dbReference type="Proteomes" id="UP000004116">
    <property type="component" value="Unassembled WGS sequence"/>
</dbReference>
<dbReference type="PANTHER" id="PTHR23152:SF4">
    <property type="entry name" value="2-OXOADIPATE DEHYDROGENASE COMPLEX COMPONENT E1"/>
    <property type="match status" value="1"/>
</dbReference>
<dbReference type="GO" id="GO:0005829">
    <property type="term" value="C:cytosol"/>
    <property type="evidence" value="ECO:0007669"/>
    <property type="project" value="TreeGrafter"/>
</dbReference>
<dbReference type="NCBIfam" id="TIGR00239">
    <property type="entry name" value="2oxo_dh_E1"/>
    <property type="match status" value="1"/>
</dbReference>
<dbReference type="Gene3D" id="3.40.50.970">
    <property type="match status" value="1"/>
</dbReference>
<dbReference type="GO" id="GO:0006099">
    <property type="term" value="P:tricarboxylic acid cycle"/>
    <property type="evidence" value="ECO:0007669"/>
    <property type="project" value="TreeGrafter"/>
</dbReference>
<dbReference type="OrthoDB" id="9759785at2"/>
<protein>
    <recommendedName>
        <fullName evidence="5">2-oxoglutarate dehydrogenase E1 component</fullName>
        <ecNumber evidence="4">1.2.4.2</ecNumber>
    </recommendedName>
    <alternativeName>
        <fullName evidence="8">Alpha-ketoglutarate dehydrogenase</fullName>
    </alternativeName>
</protein>
<evidence type="ECO:0000256" key="5">
    <source>
        <dbReference type="ARBA" id="ARBA00013321"/>
    </source>
</evidence>
<evidence type="ECO:0000256" key="6">
    <source>
        <dbReference type="ARBA" id="ARBA00023002"/>
    </source>
</evidence>
<comment type="similarity">
    <text evidence="3">Belongs to the alpha-ketoglutarate dehydrogenase family.</text>
</comment>
<dbReference type="SMART" id="SM00861">
    <property type="entry name" value="Transket_pyr"/>
    <property type="match status" value="1"/>
</dbReference>
<dbReference type="Pfam" id="PF16870">
    <property type="entry name" value="OxoGdeHyase_C"/>
    <property type="match status" value="1"/>
</dbReference>
<keyword evidence="6" id="KW-0560">Oxidoreductase</keyword>